<evidence type="ECO:0000313" key="2">
    <source>
        <dbReference type="Proteomes" id="UP000033187"/>
    </source>
</evidence>
<accession>A0A0D6JB12</accession>
<dbReference type="EMBL" id="LN829119">
    <property type="protein sequence ID" value="CPR15097.1"/>
    <property type="molecule type" value="Genomic_DNA"/>
</dbReference>
<dbReference type="KEGG" id="fil:BN1229_v1_0205"/>
<dbReference type="KEGG" id="fiy:BN1229_v1_0209"/>
<sequence>MSNGPYAFDAAESSGVTVLFGEKFQASQQFDQVFRQGMRLVEEAAAYLDGAGRIDAKALKGTSTVLYATESMRLTTRLLDLASWLLIRRALKEGEISPEDARKKRSRVKLQAVGRPQHTKGYENLPEGLRNLIEASFALHDRIVQLDRAMAMDTAEAEAEEDVIPANPVIQQMSRLRQAFGN</sequence>
<gene>
    <name evidence="1" type="ORF">YBN1229_v1_0209</name>
</gene>
<dbReference type="InterPro" id="IPR010848">
    <property type="entry name" value="DUF1465"/>
</dbReference>
<proteinExistence type="predicted"/>
<dbReference type="RefSeq" id="WP_046475598.1">
    <property type="nucleotide sequence ID" value="NZ_LN829118.1"/>
</dbReference>
<reference evidence="2" key="1">
    <citation type="submission" date="2015-02" db="EMBL/GenBank/DDBJ databases">
        <authorList>
            <person name="Chooi Y.-H."/>
        </authorList>
    </citation>
    <scope>NUCLEOTIDE SEQUENCE [LARGE SCALE GENOMIC DNA]</scope>
    <source>
        <strain evidence="2">strain Y</strain>
    </source>
</reference>
<evidence type="ECO:0000313" key="1">
    <source>
        <dbReference type="EMBL" id="CPR15097.1"/>
    </source>
</evidence>
<evidence type="ECO:0008006" key="3">
    <source>
        <dbReference type="Google" id="ProtNLM"/>
    </source>
</evidence>
<organism evidence="1 2">
    <name type="scientific">Candidatus Filomicrobium marinum</name>
    <dbReference type="NCBI Taxonomy" id="1608628"/>
    <lineage>
        <taxon>Bacteria</taxon>
        <taxon>Pseudomonadati</taxon>
        <taxon>Pseudomonadota</taxon>
        <taxon>Alphaproteobacteria</taxon>
        <taxon>Hyphomicrobiales</taxon>
        <taxon>Hyphomicrobiaceae</taxon>
        <taxon>Filomicrobium</taxon>
    </lineage>
</organism>
<dbReference type="Pfam" id="PF07323">
    <property type="entry name" value="DUF1465"/>
    <property type="match status" value="1"/>
</dbReference>
<keyword evidence="2" id="KW-1185">Reference proteome</keyword>
<protein>
    <recommendedName>
        <fullName evidence="3">Regulator of CtrA degradation</fullName>
    </recommendedName>
</protein>
<dbReference type="OrthoDB" id="9799531at2"/>
<dbReference type="Proteomes" id="UP000033187">
    <property type="component" value="Chromosome 1"/>
</dbReference>
<name>A0A0D6JB12_9HYPH</name>
<dbReference type="Gene3D" id="1.10.8.930">
    <property type="entry name" value="Protein of unknown function DUF1465"/>
    <property type="match status" value="1"/>
</dbReference>
<dbReference type="InterPro" id="IPR038301">
    <property type="entry name" value="AraC-like_sf"/>
</dbReference>
<dbReference type="AlphaFoldDB" id="A0A0D6JB12"/>